<dbReference type="Proteomes" id="UP000320762">
    <property type="component" value="Unassembled WGS sequence"/>
</dbReference>
<proteinExistence type="predicted"/>
<dbReference type="PROSITE" id="PS51375">
    <property type="entry name" value="PPR"/>
    <property type="match status" value="2"/>
</dbReference>
<evidence type="ECO:0000313" key="3">
    <source>
        <dbReference type="EMBL" id="TRM66455.1"/>
    </source>
</evidence>
<feature type="repeat" description="PPR" evidence="1">
    <location>
        <begin position="458"/>
        <end position="492"/>
    </location>
</feature>
<dbReference type="Pfam" id="PF01535">
    <property type="entry name" value="PPR"/>
    <property type="match status" value="1"/>
</dbReference>
<keyword evidence="4" id="KW-1185">Reference proteome</keyword>
<dbReference type="AlphaFoldDB" id="A0A550CNT9"/>
<dbReference type="OrthoDB" id="185373at2759"/>
<dbReference type="InterPro" id="IPR011990">
    <property type="entry name" value="TPR-like_helical_dom_sf"/>
</dbReference>
<dbReference type="GO" id="GO:0003729">
    <property type="term" value="F:mRNA binding"/>
    <property type="evidence" value="ECO:0007669"/>
    <property type="project" value="TreeGrafter"/>
</dbReference>
<dbReference type="STRING" id="97359.A0A550CNT9"/>
<sequence length="656" mass="74541">MLQCSRARAAVPLARQKSTAPPPAQPSDDIPLTSSTSRELFTRIRQGHRKVPVRIRSRPVSGPTSAAQLSRALVLHQVNMSSDRLRPQLRHQLFKEVAVIAAAGRIHAIRLRENEPQLILEVYQQYEAALLASKPAEQPETEELKDHNGVDLAHLSFDPTVHDRVEFMLFAVTSHILLDNFHAALRLYIDFSESIQHQNTVNFLQVTLADLKQPLADRMRPMLVKLEAARLISRPHALSKRLMRYAAKGVKQIQSLYDTSSKDCLQDAFIAADEALVSEYRPVAMTEALWTSFLTAFIRCGRKDLAHKVWQNMVSLGLRPGVSMYTAMLDTYAARLWSTIVNAGVQPDALSYRALISGLMKGDRIPEAMERYEEFKRLRLAESPPELAIMVFNTLLHELLLSRTPDAAGGVFKDMVAHGVVPDQVTYNTFLAYYARREDMTGLSNTIEVMRAANLYGDEFTYSSVLAGLTRVGRKDAADLVHDIMNSLGLRAGTHMYTSLITQQLTEGTDTSLNAARDVHAILTGLHRGKWLDDEERRRRRDDILRRMANRGLQLNRVTYHILIKACLNQEHSIPDALMYYREMLARRLVTPDTYYLLLSGLVHWEQWDVGDELVREMQTLKVQMSPSTRQMVRSIQTRRRNILPDSDRRRAKFVA</sequence>
<feature type="region of interest" description="Disordered" evidence="2">
    <location>
        <begin position="1"/>
        <end position="36"/>
    </location>
</feature>
<comment type="caution">
    <text evidence="3">The sequence shown here is derived from an EMBL/GenBank/DDBJ whole genome shotgun (WGS) entry which is preliminary data.</text>
</comment>
<gene>
    <name evidence="3" type="ORF">BD626DRAFT_487803</name>
</gene>
<evidence type="ECO:0000256" key="1">
    <source>
        <dbReference type="PROSITE-ProRule" id="PRU00708"/>
    </source>
</evidence>
<organism evidence="3 4">
    <name type="scientific">Schizophyllum amplum</name>
    <dbReference type="NCBI Taxonomy" id="97359"/>
    <lineage>
        <taxon>Eukaryota</taxon>
        <taxon>Fungi</taxon>
        <taxon>Dikarya</taxon>
        <taxon>Basidiomycota</taxon>
        <taxon>Agaricomycotina</taxon>
        <taxon>Agaricomycetes</taxon>
        <taxon>Agaricomycetidae</taxon>
        <taxon>Agaricales</taxon>
        <taxon>Schizophyllaceae</taxon>
        <taxon>Schizophyllum</taxon>
    </lineage>
</organism>
<feature type="repeat" description="PPR" evidence="1">
    <location>
        <begin position="286"/>
        <end position="320"/>
    </location>
</feature>
<protein>
    <recommendedName>
        <fullName evidence="5">Pentacotripeptide-repeat region of PRORP domain-containing protein</fullName>
    </recommendedName>
</protein>
<dbReference type="EMBL" id="VDMD01000004">
    <property type="protein sequence ID" value="TRM66455.1"/>
    <property type="molecule type" value="Genomic_DNA"/>
</dbReference>
<evidence type="ECO:0000256" key="2">
    <source>
        <dbReference type="SAM" id="MobiDB-lite"/>
    </source>
</evidence>
<evidence type="ECO:0008006" key="5">
    <source>
        <dbReference type="Google" id="ProtNLM"/>
    </source>
</evidence>
<accession>A0A550CNT9</accession>
<dbReference type="PANTHER" id="PTHR47938">
    <property type="entry name" value="RESPIRATORY COMPLEX I CHAPERONE (CIA84), PUTATIVE (AFU_ORTHOLOGUE AFUA_2G06020)-RELATED"/>
    <property type="match status" value="1"/>
</dbReference>
<dbReference type="InterPro" id="IPR002885">
    <property type="entry name" value="PPR_rpt"/>
</dbReference>
<name>A0A550CNT9_9AGAR</name>
<dbReference type="Pfam" id="PF13812">
    <property type="entry name" value="PPR_3"/>
    <property type="match status" value="2"/>
</dbReference>
<reference evidence="3 4" key="1">
    <citation type="journal article" date="2019" name="New Phytol.">
        <title>Comparative genomics reveals unique wood-decay strategies and fruiting body development in the Schizophyllaceae.</title>
        <authorList>
            <person name="Almasi E."/>
            <person name="Sahu N."/>
            <person name="Krizsan K."/>
            <person name="Balint B."/>
            <person name="Kovacs G.M."/>
            <person name="Kiss B."/>
            <person name="Cseklye J."/>
            <person name="Drula E."/>
            <person name="Henrissat B."/>
            <person name="Nagy I."/>
            <person name="Chovatia M."/>
            <person name="Adam C."/>
            <person name="LaButti K."/>
            <person name="Lipzen A."/>
            <person name="Riley R."/>
            <person name="Grigoriev I.V."/>
            <person name="Nagy L.G."/>
        </authorList>
    </citation>
    <scope>NUCLEOTIDE SEQUENCE [LARGE SCALE GENOMIC DNA]</scope>
    <source>
        <strain evidence="3 4">NL-1724</strain>
    </source>
</reference>
<evidence type="ECO:0000313" key="4">
    <source>
        <dbReference type="Proteomes" id="UP000320762"/>
    </source>
</evidence>
<dbReference type="PANTHER" id="PTHR47938:SF35">
    <property type="entry name" value="PENTATRICOPEPTIDE REPEAT-CONTAINING PROTEIN 4, MITOCHONDRIAL-RELATED"/>
    <property type="match status" value="1"/>
</dbReference>
<dbReference type="Gene3D" id="1.25.40.10">
    <property type="entry name" value="Tetratricopeptide repeat domain"/>
    <property type="match status" value="3"/>
</dbReference>